<evidence type="ECO:0000313" key="3">
    <source>
        <dbReference type="Proteomes" id="UP000244722"/>
    </source>
</evidence>
<sequence length="195" mass="21492">MPCRRGSTCRADTTETWSRSSTAGIRKNTRNRRAPQRYGNQSDEEASQPGSAETVILESEGETIIPGQPDGRAQLEITPETESLRYNTSRTASAHSETHLDAPESSPYQPSSPGGTTAITINDVRNLLDSHANNIVDQVVLKLRPEVTNRNSNPIANPATHRPSRQPANNLQTDPTLQYIRDLEDQISQLHTGRI</sequence>
<dbReference type="Proteomes" id="UP000244722">
    <property type="component" value="Unassembled WGS sequence"/>
</dbReference>
<comment type="caution">
    <text evidence="2">The sequence shown here is derived from an EMBL/GenBank/DDBJ whole genome shotgun (WGS) entry which is preliminary data.</text>
</comment>
<reference evidence="2 3" key="1">
    <citation type="submission" date="2017-04" db="EMBL/GenBank/DDBJ databases">
        <title>Draft genome sequence of Tuber borchii Vittad., a whitish edible truffle.</title>
        <authorList>
            <consortium name="DOE Joint Genome Institute"/>
            <person name="Murat C."/>
            <person name="Kuo A."/>
            <person name="Barry K.W."/>
            <person name="Clum A."/>
            <person name="Dockter R.B."/>
            <person name="Fauchery L."/>
            <person name="Iotti M."/>
            <person name="Kohler A."/>
            <person name="Labutti K."/>
            <person name="Lindquist E.A."/>
            <person name="Lipzen A."/>
            <person name="Ohm R.A."/>
            <person name="Wang M."/>
            <person name="Grigoriev I.V."/>
            <person name="Zambonelli A."/>
            <person name="Martin F.M."/>
        </authorList>
    </citation>
    <scope>NUCLEOTIDE SEQUENCE [LARGE SCALE GENOMIC DNA]</scope>
    <source>
        <strain evidence="2 3">Tbo3840</strain>
    </source>
</reference>
<feature type="compositionally biased region" description="Polar residues" evidence="1">
    <location>
        <begin position="10"/>
        <end position="23"/>
    </location>
</feature>
<dbReference type="AlphaFoldDB" id="A0A2T6ZME4"/>
<dbReference type="OrthoDB" id="5505740at2759"/>
<evidence type="ECO:0000256" key="1">
    <source>
        <dbReference type="SAM" id="MobiDB-lite"/>
    </source>
</evidence>
<feature type="region of interest" description="Disordered" evidence="1">
    <location>
        <begin position="149"/>
        <end position="175"/>
    </location>
</feature>
<feature type="compositionally biased region" description="Polar residues" evidence="1">
    <location>
        <begin position="106"/>
        <end position="116"/>
    </location>
</feature>
<proteinExistence type="predicted"/>
<keyword evidence="3" id="KW-1185">Reference proteome</keyword>
<organism evidence="2 3">
    <name type="scientific">Tuber borchii</name>
    <name type="common">White truffle</name>
    <dbReference type="NCBI Taxonomy" id="42251"/>
    <lineage>
        <taxon>Eukaryota</taxon>
        <taxon>Fungi</taxon>
        <taxon>Dikarya</taxon>
        <taxon>Ascomycota</taxon>
        <taxon>Pezizomycotina</taxon>
        <taxon>Pezizomycetes</taxon>
        <taxon>Pezizales</taxon>
        <taxon>Tuberaceae</taxon>
        <taxon>Tuber</taxon>
    </lineage>
</organism>
<feature type="region of interest" description="Disordered" evidence="1">
    <location>
        <begin position="1"/>
        <end position="52"/>
    </location>
</feature>
<accession>A0A2T6ZME4</accession>
<dbReference type="EMBL" id="NESQ01000180">
    <property type="protein sequence ID" value="PUU76657.1"/>
    <property type="molecule type" value="Genomic_DNA"/>
</dbReference>
<name>A0A2T6ZME4_TUBBO</name>
<gene>
    <name evidence="2" type="ORF">B9Z19DRAFT_1129406</name>
</gene>
<feature type="compositionally biased region" description="Polar residues" evidence="1">
    <location>
        <begin position="166"/>
        <end position="175"/>
    </location>
</feature>
<feature type="compositionally biased region" description="Polar residues" evidence="1">
    <location>
        <begin position="80"/>
        <end position="95"/>
    </location>
</feature>
<feature type="region of interest" description="Disordered" evidence="1">
    <location>
        <begin position="79"/>
        <end position="116"/>
    </location>
</feature>
<protein>
    <submittedName>
        <fullName evidence="2">Uncharacterized protein</fullName>
    </submittedName>
</protein>
<evidence type="ECO:0000313" key="2">
    <source>
        <dbReference type="EMBL" id="PUU76657.1"/>
    </source>
</evidence>